<evidence type="ECO:0008006" key="5">
    <source>
        <dbReference type="Google" id="ProtNLM"/>
    </source>
</evidence>
<evidence type="ECO:0000313" key="3">
    <source>
        <dbReference type="EMBL" id="KAK6357404.1"/>
    </source>
</evidence>
<keyword evidence="2" id="KW-0812">Transmembrane</keyword>
<keyword evidence="4" id="KW-1185">Reference proteome</keyword>
<protein>
    <recommendedName>
        <fullName evidence="5">Ring-like domain-containing protein</fullName>
    </recommendedName>
</protein>
<feature type="compositionally biased region" description="Pro residues" evidence="1">
    <location>
        <begin position="388"/>
        <end position="403"/>
    </location>
</feature>
<gene>
    <name evidence="3" type="ORF">TWF718_001716</name>
</gene>
<organism evidence="3 4">
    <name type="scientific">Orbilia javanica</name>
    <dbReference type="NCBI Taxonomy" id="47235"/>
    <lineage>
        <taxon>Eukaryota</taxon>
        <taxon>Fungi</taxon>
        <taxon>Dikarya</taxon>
        <taxon>Ascomycota</taxon>
        <taxon>Pezizomycotina</taxon>
        <taxon>Orbiliomycetes</taxon>
        <taxon>Orbiliales</taxon>
        <taxon>Orbiliaceae</taxon>
        <taxon>Orbilia</taxon>
    </lineage>
</organism>
<feature type="compositionally biased region" description="Basic residues" evidence="1">
    <location>
        <begin position="131"/>
        <end position="145"/>
    </location>
</feature>
<reference evidence="3 4" key="1">
    <citation type="submission" date="2019-10" db="EMBL/GenBank/DDBJ databases">
        <authorList>
            <person name="Palmer J.M."/>
        </authorList>
    </citation>
    <scope>NUCLEOTIDE SEQUENCE [LARGE SCALE GENOMIC DNA]</scope>
    <source>
        <strain evidence="3 4">TWF718</strain>
    </source>
</reference>
<evidence type="ECO:0000256" key="1">
    <source>
        <dbReference type="SAM" id="MobiDB-lite"/>
    </source>
</evidence>
<evidence type="ECO:0000256" key="2">
    <source>
        <dbReference type="SAM" id="Phobius"/>
    </source>
</evidence>
<proteinExistence type="predicted"/>
<feature type="transmembrane region" description="Helical" evidence="2">
    <location>
        <begin position="303"/>
        <end position="326"/>
    </location>
</feature>
<name>A0AAN8RHH1_9PEZI</name>
<feature type="region of interest" description="Disordered" evidence="1">
    <location>
        <begin position="36"/>
        <end position="85"/>
    </location>
</feature>
<feature type="compositionally biased region" description="Polar residues" evidence="1">
    <location>
        <begin position="50"/>
        <end position="61"/>
    </location>
</feature>
<feature type="region of interest" description="Disordered" evidence="1">
    <location>
        <begin position="342"/>
        <end position="403"/>
    </location>
</feature>
<comment type="caution">
    <text evidence="3">The sequence shown here is derived from an EMBL/GenBank/DDBJ whole genome shotgun (WGS) entry which is preliminary data.</text>
</comment>
<keyword evidence="2" id="KW-0472">Membrane</keyword>
<dbReference type="AlphaFoldDB" id="A0AAN8RHH1"/>
<keyword evidence="2" id="KW-1133">Transmembrane helix</keyword>
<evidence type="ECO:0000313" key="4">
    <source>
        <dbReference type="Proteomes" id="UP001313282"/>
    </source>
</evidence>
<dbReference type="EMBL" id="JAVHNR010000001">
    <property type="protein sequence ID" value="KAK6357404.1"/>
    <property type="molecule type" value="Genomic_DNA"/>
</dbReference>
<feature type="compositionally biased region" description="Low complexity" evidence="1">
    <location>
        <begin position="359"/>
        <end position="374"/>
    </location>
</feature>
<feature type="region of interest" description="Disordered" evidence="1">
    <location>
        <begin position="110"/>
        <end position="152"/>
    </location>
</feature>
<accession>A0AAN8RHH1</accession>
<sequence length="403" mass="43837">MLEYFTYRKFKKHREAAEAGAKEVLDQKDENYFEGVVNSPEAQEVPLNDSVRTPATGSPSGTPADGTTPVASEAGAVPKKATWRDTVTGYASGTYEKAKHSKVAEHLPAFLKREPKAEGAGKDKEPVSPKKKDKKASKDKKGKGKMSKEEEEYYANMTPEEKELHDALDALSLAAQDGRAFSLSTETRGILKEFTQILKDMINGVPTAYDDLTKLFESKSKQIETMFDEMPGFIKSLAKKLPGALGLGEKVAEAEAKNLGPGLAAQAATFSIPTLKQLVTKPGVVADTLKTVVNAIKLRFPGIALGTNVVISMALFVLLFVFWYCWKRGKETRLEKERLEREAEDARITQSVLEEAPAVPVTDPSTSTTTTTNTAIDEVMEDQGGRASPPPGPSFTVPLPPKN</sequence>
<dbReference type="Proteomes" id="UP001313282">
    <property type="component" value="Unassembled WGS sequence"/>
</dbReference>
<feature type="compositionally biased region" description="Basic and acidic residues" evidence="1">
    <location>
        <begin position="110"/>
        <end position="130"/>
    </location>
</feature>